<dbReference type="Pfam" id="PF01261">
    <property type="entry name" value="AP_endonuc_2"/>
    <property type="match status" value="1"/>
</dbReference>
<keyword evidence="2" id="KW-0413">Isomerase</keyword>
<proteinExistence type="predicted"/>
<dbReference type="InterPro" id="IPR036237">
    <property type="entry name" value="Xyl_isomerase-like_sf"/>
</dbReference>
<organism evidence="2 3">
    <name type="scientific">Luteolibacter ambystomatis</name>
    <dbReference type="NCBI Taxonomy" id="2824561"/>
    <lineage>
        <taxon>Bacteria</taxon>
        <taxon>Pseudomonadati</taxon>
        <taxon>Verrucomicrobiota</taxon>
        <taxon>Verrucomicrobiia</taxon>
        <taxon>Verrucomicrobiales</taxon>
        <taxon>Verrucomicrobiaceae</taxon>
        <taxon>Luteolibacter</taxon>
    </lineage>
</organism>
<dbReference type="RefSeq" id="WP_211634344.1">
    <property type="nucleotide sequence ID" value="NZ_CP073100.1"/>
</dbReference>
<dbReference type="PANTHER" id="PTHR12110:SF21">
    <property type="entry name" value="XYLOSE ISOMERASE-LIKE TIM BARREL DOMAIN-CONTAINING PROTEIN"/>
    <property type="match status" value="1"/>
</dbReference>
<dbReference type="KEGG" id="lamb:KBB96_08925"/>
<dbReference type="AlphaFoldDB" id="A0A975J2T5"/>
<dbReference type="PANTHER" id="PTHR12110">
    <property type="entry name" value="HYDROXYPYRUVATE ISOMERASE"/>
    <property type="match status" value="1"/>
</dbReference>
<evidence type="ECO:0000313" key="3">
    <source>
        <dbReference type="Proteomes" id="UP000676169"/>
    </source>
</evidence>
<gene>
    <name evidence="2" type="ORF">KBB96_08925</name>
</gene>
<feature type="domain" description="Xylose isomerase-like TIM barrel" evidence="1">
    <location>
        <begin position="20"/>
        <end position="265"/>
    </location>
</feature>
<dbReference type="InterPro" id="IPR013022">
    <property type="entry name" value="Xyl_isomerase-like_TIM-brl"/>
</dbReference>
<evidence type="ECO:0000259" key="1">
    <source>
        <dbReference type="Pfam" id="PF01261"/>
    </source>
</evidence>
<dbReference type="InterPro" id="IPR050312">
    <property type="entry name" value="IolE/XylAMocC-like"/>
</dbReference>
<dbReference type="Proteomes" id="UP000676169">
    <property type="component" value="Chromosome"/>
</dbReference>
<reference evidence="2" key="1">
    <citation type="submission" date="2021-04" db="EMBL/GenBank/DDBJ databases">
        <title>Luteolibacter sp. 32A isolated from the skin of an Anderson's salamander (Ambystoma andersonii).</title>
        <authorList>
            <person name="Spergser J."/>
            <person name="Busse H.-J."/>
        </authorList>
    </citation>
    <scope>NUCLEOTIDE SEQUENCE</scope>
    <source>
        <strain evidence="2">32A</strain>
    </source>
</reference>
<accession>A0A975J2T5</accession>
<evidence type="ECO:0000313" key="2">
    <source>
        <dbReference type="EMBL" id="QUE53000.1"/>
    </source>
</evidence>
<keyword evidence="3" id="KW-1185">Reference proteome</keyword>
<dbReference type="EMBL" id="CP073100">
    <property type="protein sequence ID" value="QUE53000.1"/>
    <property type="molecule type" value="Genomic_DNA"/>
</dbReference>
<dbReference type="Gene3D" id="3.20.20.150">
    <property type="entry name" value="Divalent-metal-dependent TIM barrel enzymes"/>
    <property type="match status" value="1"/>
</dbReference>
<sequence>MKYAICNETFWNGDFTATCEAAARHGYTGLEIAPFTLDNVAEMTLADAAKLGKHVRDHGLVPVGFHWLLAKTTGFHLTDPDPEIAARTFRHARHLAELCGAMGGGIMVWGSPLQRSLAPEWDRAAAEERFVSFFQKLSPHLADAGVTIAFEFLGPQETNFINTAAETIAFLERIGSPNVKLHLDVKAMSSDSKPIPRIVTDSLPWTVHFHANDPNLLGPGMGEVDFPPIARALQDGGYDGWVSVEVFDLSMGPDEIAAQSLRNMQQAFAPVEV</sequence>
<protein>
    <submittedName>
        <fullName evidence="2">Sugar phosphate isomerase/epimerase</fullName>
    </submittedName>
</protein>
<dbReference type="GO" id="GO:0016853">
    <property type="term" value="F:isomerase activity"/>
    <property type="evidence" value="ECO:0007669"/>
    <property type="project" value="UniProtKB-KW"/>
</dbReference>
<name>A0A975J2T5_9BACT</name>
<dbReference type="SUPFAM" id="SSF51658">
    <property type="entry name" value="Xylose isomerase-like"/>
    <property type="match status" value="1"/>
</dbReference>